<sequence>MQHVTDPFKAPGLPYILLIFNTVDKFIDALILEFKDQFAAKNALKDLQALKQHDKRIGEFNSLFISLSSLLSELPELVLIDYYENALNPKVLDQALAQADWATASMLQHCQDIVVLVSEQLDTCQG</sequence>
<evidence type="ECO:0000313" key="2">
    <source>
        <dbReference type="Proteomes" id="UP000886653"/>
    </source>
</evidence>
<reference evidence="1" key="1">
    <citation type="submission" date="2013-11" db="EMBL/GenBank/DDBJ databases">
        <title>Genome sequence of the fusiform rust pathogen reveals effectors for host alternation and coevolution with pine.</title>
        <authorList>
            <consortium name="DOE Joint Genome Institute"/>
            <person name="Smith K."/>
            <person name="Pendleton A."/>
            <person name="Kubisiak T."/>
            <person name="Anderson C."/>
            <person name="Salamov A."/>
            <person name="Aerts A."/>
            <person name="Riley R."/>
            <person name="Clum A."/>
            <person name="Lindquist E."/>
            <person name="Ence D."/>
            <person name="Campbell M."/>
            <person name="Kronenberg Z."/>
            <person name="Feau N."/>
            <person name="Dhillon B."/>
            <person name="Hamelin R."/>
            <person name="Burleigh J."/>
            <person name="Smith J."/>
            <person name="Yandell M."/>
            <person name="Nelson C."/>
            <person name="Grigoriev I."/>
            <person name="Davis J."/>
        </authorList>
    </citation>
    <scope>NUCLEOTIDE SEQUENCE</scope>
    <source>
        <strain evidence="1">G11</strain>
    </source>
</reference>
<name>A0A9P6N731_9BASI</name>
<gene>
    <name evidence="1" type="ORF">CROQUDRAFT_102622</name>
</gene>
<comment type="caution">
    <text evidence="1">The sequence shown here is derived from an EMBL/GenBank/DDBJ whole genome shotgun (WGS) entry which is preliminary data.</text>
</comment>
<dbReference type="EMBL" id="MU168216">
    <property type="protein sequence ID" value="KAG0138917.1"/>
    <property type="molecule type" value="Genomic_DNA"/>
</dbReference>
<evidence type="ECO:0000313" key="1">
    <source>
        <dbReference type="EMBL" id="KAG0138917.1"/>
    </source>
</evidence>
<organism evidence="1 2">
    <name type="scientific">Cronartium quercuum f. sp. fusiforme G11</name>
    <dbReference type="NCBI Taxonomy" id="708437"/>
    <lineage>
        <taxon>Eukaryota</taxon>
        <taxon>Fungi</taxon>
        <taxon>Dikarya</taxon>
        <taxon>Basidiomycota</taxon>
        <taxon>Pucciniomycotina</taxon>
        <taxon>Pucciniomycetes</taxon>
        <taxon>Pucciniales</taxon>
        <taxon>Coleosporiaceae</taxon>
        <taxon>Cronartium</taxon>
    </lineage>
</organism>
<dbReference type="Proteomes" id="UP000886653">
    <property type="component" value="Unassembled WGS sequence"/>
</dbReference>
<proteinExistence type="predicted"/>
<accession>A0A9P6N731</accession>
<keyword evidence="2" id="KW-1185">Reference proteome</keyword>
<dbReference type="AlphaFoldDB" id="A0A9P6N731"/>
<protein>
    <submittedName>
        <fullName evidence="1">Uncharacterized protein</fullName>
    </submittedName>
</protein>